<dbReference type="EMBL" id="CAJNIZ010046387">
    <property type="protein sequence ID" value="CAE7747123.1"/>
    <property type="molecule type" value="Genomic_DNA"/>
</dbReference>
<evidence type="ECO:0000256" key="1">
    <source>
        <dbReference type="SAM" id="MobiDB-lite"/>
    </source>
</evidence>
<evidence type="ECO:0000313" key="3">
    <source>
        <dbReference type="EMBL" id="CAE7747123.1"/>
    </source>
</evidence>
<accession>A0A812XRA6</accession>
<protein>
    <submittedName>
        <fullName evidence="3">PRN1 protein</fullName>
    </submittedName>
</protein>
<evidence type="ECO:0000313" key="4">
    <source>
        <dbReference type="Proteomes" id="UP000649617"/>
    </source>
</evidence>
<organism evidence="3 4">
    <name type="scientific">Symbiodinium pilosum</name>
    <name type="common">Dinoflagellate</name>
    <dbReference type="NCBI Taxonomy" id="2952"/>
    <lineage>
        <taxon>Eukaryota</taxon>
        <taxon>Sar</taxon>
        <taxon>Alveolata</taxon>
        <taxon>Dinophyceae</taxon>
        <taxon>Suessiales</taxon>
        <taxon>Symbiodiniaceae</taxon>
        <taxon>Symbiodinium</taxon>
    </lineage>
</organism>
<sequence>MATYDCDDVPSDEVPGDDVPDECPVDLPQANLEEVASEQDVERLLNLYTLILRQMQPTGTDIIRGIPAFRVVQKGPRRWMKGELQKLYSFSEVTSELDEFWSHSWRTKVWVKYASILLLANGLPAFLVGTLAALVAGGLSAARYVWCTPAGTLAYYLTLLLWRRKKKVFLDIACINQEDGGLKAEGLISMGAFLKRSKSFLVLWDSTYVSRLWCMFEMAAFLRSHELDKGAEESLVVCPVFVGPALLIGHLGLCTLFMLYLFSPVPQIPWGVLFICGLAFPCLTLFTFAMIAHCRSIDIIQKQVQNFSIDNSWSQCCACGHVVPDSGEQMICDRTIILRCIAAWFGSTEGFESTVRGKVQTVLVHQLTHRVFSYWRIVQVTSPALWAFLDFWNTQGHGFLEYALSAANLCFLFLPCIYLLLLTMAYRVRNLCGWTCTQMLLAAGLVAVGVTSFVLFVMAGDCRNVASGKEGFFSGQRQEGHGDDYRVPFLHSLLL</sequence>
<feature type="transmembrane region" description="Helical" evidence="2">
    <location>
        <begin position="143"/>
        <end position="162"/>
    </location>
</feature>
<proteinExistence type="predicted"/>
<feature type="transmembrane region" description="Helical" evidence="2">
    <location>
        <begin position="268"/>
        <end position="292"/>
    </location>
</feature>
<keyword evidence="2" id="KW-1133">Transmembrane helix</keyword>
<reference evidence="3" key="1">
    <citation type="submission" date="2021-02" db="EMBL/GenBank/DDBJ databases">
        <authorList>
            <person name="Dougan E. K."/>
            <person name="Rhodes N."/>
            <person name="Thang M."/>
            <person name="Chan C."/>
        </authorList>
    </citation>
    <scope>NUCLEOTIDE SEQUENCE</scope>
</reference>
<feature type="transmembrane region" description="Helical" evidence="2">
    <location>
        <begin position="116"/>
        <end position="137"/>
    </location>
</feature>
<keyword evidence="2" id="KW-0472">Membrane</keyword>
<gene>
    <name evidence="3" type="primary">PRN1</name>
    <name evidence="3" type="ORF">SPIL2461_LOCUS21582</name>
</gene>
<feature type="transmembrane region" description="Helical" evidence="2">
    <location>
        <begin position="235"/>
        <end position="262"/>
    </location>
</feature>
<feature type="transmembrane region" description="Helical" evidence="2">
    <location>
        <begin position="374"/>
        <end position="392"/>
    </location>
</feature>
<comment type="caution">
    <text evidence="3">The sequence shown here is derived from an EMBL/GenBank/DDBJ whole genome shotgun (WGS) entry which is preliminary data.</text>
</comment>
<dbReference type="AlphaFoldDB" id="A0A812XRA6"/>
<name>A0A812XRA6_SYMPI</name>
<feature type="transmembrane region" description="Helical" evidence="2">
    <location>
        <begin position="404"/>
        <end position="428"/>
    </location>
</feature>
<feature type="transmembrane region" description="Helical" evidence="2">
    <location>
        <begin position="440"/>
        <end position="459"/>
    </location>
</feature>
<evidence type="ECO:0000256" key="2">
    <source>
        <dbReference type="SAM" id="Phobius"/>
    </source>
</evidence>
<keyword evidence="2" id="KW-0812">Transmembrane</keyword>
<keyword evidence="4" id="KW-1185">Reference proteome</keyword>
<dbReference type="Proteomes" id="UP000649617">
    <property type="component" value="Unassembled WGS sequence"/>
</dbReference>
<feature type="region of interest" description="Disordered" evidence="1">
    <location>
        <begin position="1"/>
        <end position="20"/>
    </location>
</feature>